<keyword evidence="4" id="KW-1185">Reference proteome</keyword>
<gene>
    <name evidence="3" type="ORF">PIIN_03686</name>
</gene>
<accession>G4TEJ6</accession>
<feature type="region of interest" description="Disordered" evidence="1">
    <location>
        <begin position="217"/>
        <end position="244"/>
    </location>
</feature>
<feature type="compositionally biased region" description="Low complexity" evidence="1">
    <location>
        <begin position="232"/>
        <end position="244"/>
    </location>
</feature>
<dbReference type="Proteomes" id="UP000007148">
    <property type="component" value="Unassembled WGS sequence"/>
</dbReference>
<name>G4TEJ6_SERID</name>
<organism evidence="3 4">
    <name type="scientific">Serendipita indica (strain DSM 11827)</name>
    <name type="common">Root endophyte fungus</name>
    <name type="synonym">Piriformospora indica</name>
    <dbReference type="NCBI Taxonomy" id="1109443"/>
    <lineage>
        <taxon>Eukaryota</taxon>
        <taxon>Fungi</taxon>
        <taxon>Dikarya</taxon>
        <taxon>Basidiomycota</taxon>
        <taxon>Agaricomycotina</taxon>
        <taxon>Agaricomycetes</taxon>
        <taxon>Sebacinales</taxon>
        <taxon>Serendipitaceae</taxon>
        <taxon>Serendipita</taxon>
    </lineage>
</organism>
<sequence>MLNTFYKICVFFGGLFVFNALTQVSFVGAHSTLGQINLSISNHTSIRSQAPSLTTHGTLLAIAPYTTFPIYSHLYFTRCPKRLSHSTWDDRVYRQPGRLGHREFFYSCYVNLNRTRHDAYLPSCYNDTRSSRWKMTLSTTSVAASVYTPTGGLVYIPMASATERAWSVPFTSKVPFPNSTPSTLNNHTGVNNHITLVHDPELQPLLFMDCSDNSSHPLPDTASIPTDRQPESNSESQGSGSGKSAPTALVILLSLLALGGISYLYKYLRRRRALAMTTAEWDDEMWAIYRRHILGETLDDSVSWIGPEIWAPEYVEMMKVQPAVTRSPSTRSRSILRWSNLSFGAIFGASPFNNEHSDHDLPEVDMPYKLSLPENAYSV</sequence>
<dbReference type="AlphaFoldDB" id="G4TEJ6"/>
<evidence type="ECO:0000313" key="4">
    <source>
        <dbReference type="Proteomes" id="UP000007148"/>
    </source>
</evidence>
<evidence type="ECO:0000256" key="2">
    <source>
        <dbReference type="SAM" id="Phobius"/>
    </source>
</evidence>
<dbReference type="InParanoid" id="G4TEJ6"/>
<comment type="caution">
    <text evidence="3">The sequence shown here is derived from an EMBL/GenBank/DDBJ whole genome shotgun (WGS) entry which is preliminary data.</text>
</comment>
<evidence type="ECO:0000256" key="1">
    <source>
        <dbReference type="SAM" id="MobiDB-lite"/>
    </source>
</evidence>
<dbReference type="HOGENOM" id="CLU_729805_0_0_1"/>
<reference evidence="3 4" key="1">
    <citation type="journal article" date="2011" name="PLoS Pathog.">
        <title>Endophytic Life Strategies Decoded by Genome and Transcriptome Analyses of the Mutualistic Root Symbiont Piriformospora indica.</title>
        <authorList>
            <person name="Zuccaro A."/>
            <person name="Lahrmann U."/>
            <person name="Guldener U."/>
            <person name="Langen G."/>
            <person name="Pfiffi S."/>
            <person name="Biedenkopf D."/>
            <person name="Wong P."/>
            <person name="Samans B."/>
            <person name="Grimm C."/>
            <person name="Basiewicz M."/>
            <person name="Murat C."/>
            <person name="Martin F."/>
            <person name="Kogel K.H."/>
        </authorList>
    </citation>
    <scope>NUCLEOTIDE SEQUENCE [LARGE SCALE GENOMIC DNA]</scope>
    <source>
        <strain evidence="3 4">DSM 11827</strain>
    </source>
</reference>
<keyword evidence="2" id="KW-0812">Transmembrane</keyword>
<dbReference type="EMBL" id="CAFZ01000062">
    <property type="protein sequence ID" value="CCA69745.1"/>
    <property type="molecule type" value="Genomic_DNA"/>
</dbReference>
<feature type="transmembrane region" description="Helical" evidence="2">
    <location>
        <begin position="245"/>
        <end position="265"/>
    </location>
</feature>
<keyword evidence="2" id="KW-0472">Membrane</keyword>
<proteinExistence type="predicted"/>
<protein>
    <submittedName>
        <fullName evidence="3">Uncharacterized protein</fullName>
    </submittedName>
</protein>
<keyword evidence="2" id="KW-1133">Transmembrane helix</keyword>
<evidence type="ECO:0000313" key="3">
    <source>
        <dbReference type="EMBL" id="CCA69745.1"/>
    </source>
</evidence>